<dbReference type="InterPro" id="IPR058148">
    <property type="entry name" value="M949_RS01915-like_dom"/>
</dbReference>
<gene>
    <name evidence="1" type="ORF">ACFFGT_20860</name>
</gene>
<keyword evidence="2" id="KW-1185">Reference proteome</keyword>
<dbReference type="NCBIfam" id="NF046077">
    <property type="entry name" value="LPS_M949_RS01915"/>
    <property type="match status" value="1"/>
</dbReference>
<evidence type="ECO:0000313" key="1">
    <source>
        <dbReference type="EMBL" id="MFC0516671.1"/>
    </source>
</evidence>
<dbReference type="EMBL" id="JBHLTS010000065">
    <property type="protein sequence ID" value="MFC0516671.1"/>
    <property type="molecule type" value="Genomic_DNA"/>
</dbReference>
<accession>A0ABV6LB28</accession>
<name>A0ABV6LB28_9SPHI</name>
<sequence length="207" mass="23291">MKRYVLIALLIITQASFAQIKVIKLNKTEIPKSITYKGHIIDAVKYTDKTGDHIVITTETGETKAKNSGNSDGRDAALYAYHYNITGTDQFKLSWQTYDFLADCPFDITANYVPGTFTVTDVDNNGIAEVWLVYRTVCRSDVSPCDMKIIMHEGDKKYAARGTNKVKLSEKEYIGGTYTFDAAFKAAPVAFRKYAADTWKKNIMDTF</sequence>
<proteinExistence type="predicted"/>
<evidence type="ECO:0000313" key="2">
    <source>
        <dbReference type="Proteomes" id="UP001589828"/>
    </source>
</evidence>
<reference evidence="1 2" key="1">
    <citation type="submission" date="2024-09" db="EMBL/GenBank/DDBJ databases">
        <authorList>
            <person name="Sun Q."/>
            <person name="Mori K."/>
        </authorList>
    </citation>
    <scope>NUCLEOTIDE SEQUENCE [LARGE SCALE GENOMIC DNA]</scope>
    <source>
        <strain evidence="1 2">NCAIM B.02415</strain>
    </source>
</reference>
<protein>
    <submittedName>
        <fullName evidence="1">M949_RS01915 family surface polysaccharide biosynthesis protein</fullName>
    </submittedName>
</protein>
<organism evidence="1 2">
    <name type="scientific">Mucilaginibacter angelicae</name>
    <dbReference type="NCBI Taxonomy" id="869718"/>
    <lineage>
        <taxon>Bacteria</taxon>
        <taxon>Pseudomonadati</taxon>
        <taxon>Bacteroidota</taxon>
        <taxon>Sphingobacteriia</taxon>
        <taxon>Sphingobacteriales</taxon>
        <taxon>Sphingobacteriaceae</taxon>
        <taxon>Mucilaginibacter</taxon>
    </lineage>
</organism>
<dbReference type="Proteomes" id="UP001589828">
    <property type="component" value="Unassembled WGS sequence"/>
</dbReference>
<dbReference type="RefSeq" id="WP_377024445.1">
    <property type="nucleotide sequence ID" value="NZ_JBHLTS010000065.1"/>
</dbReference>
<comment type="caution">
    <text evidence="1">The sequence shown here is derived from an EMBL/GenBank/DDBJ whole genome shotgun (WGS) entry which is preliminary data.</text>
</comment>